<dbReference type="InterPro" id="IPR003594">
    <property type="entry name" value="HATPase_dom"/>
</dbReference>
<evidence type="ECO:0000256" key="4">
    <source>
        <dbReference type="ARBA" id="ARBA00022475"/>
    </source>
</evidence>
<dbReference type="SUPFAM" id="SSF55874">
    <property type="entry name" value="ATPase domain of HSP90 chaperone/DNA topoisomerase II/histidine kinase"/>
    <property type="match status" value="1"/>
</dbReference>
<evidence type="ECO:0000256" key="2">
    <source>
        <dbReference type="ARBA" id="ARBA00004651"/>
    </source>
</evidence>
<evidence type="ECO:0000256" key="13">
    <source>
        <dbReference type="SAM" id="Phobius"/>
    </source>
</evidence>
<dbReference type="InterPro" id="IPR005467">
    <property type="entry name" value="His_kinase_dom"/>
</dbReference>
<dbReference type="SMART" id="SM00387">
    <property type="entry name" value="HATPase_c"/>
    <property type="match status" value="1"/>
</dbReference>
<organism evidence="15 16">
    <name type="scientific">Ornithinibacillus xuwenensis</name>
    <dbReference type="NCBI Taxonomy" id="3144668"/>
    <lineage>
        <taxon>Bacteria</taxon>
        <taxon>Bacillati</taxon>
        <taxon>Bacillota</taxon>
        <taxon>Bacilli</taxon>
        <taxon>Bacillales</taxon>
        <taxon>Bacillaceae</taxon>
        <taxon>Ornithinibacillus</taxon>
    </lineage>
</organism>
<feature type="transmembrane region" description="Helical" evidence="13">
    <location>
        <begin position="12"/>
        <end position="29"/>
    </location>
</feature>
<protein>
    <recommendedName>
        <fullName evidence="3">histidine kinase</fullName>
        <ecNumber evidence="3">2.7.13.3</ecNumber>
    </recommendedName>
</protein>
<evidence type="ECO:0000256" key="6">
    <source>
        <dbReference type="ARBA" id="ARBA00022692"/>
    </source>
</evidence>
<dbReference type="Pfam" id="PF02518">
    <property type="entry name" value="HATPase_c"/>
    <property type="match status" value="1"/>
</dbReference>
<dbReference type="Proteomes" id="UP001444625">
    <property type="component" value="Unassembled WGS sequence"/>
</dbReference>
<keyword evidence="10 13" id="KW-1133">Transmembrane helix</keyword>
<dbReference type="PANTHER" id="PTHR45453">
    <property type="entry name" value="PHOSPHATE REGULON SENSOR PROTEIN PHOR"/>
    <property type="match status" value="1"/>
</dbReference>
<comment type="caution">
    <text evidence="15">The sequence shown here is derived from an EMBL/GenBank/DDBJ whole genome shotgun (WGS) entry which is preliminary data.</text>
</comment>
<feature type="transmembrane region" description="Helical" evidence="13">
    <location>
        <begin position="35"/>
        <end position="55"/>
    </location>
</feature>
<evidence type="ECO:0000256" key="7">
    <source>
        <dbReference type="ARBA" id="ARBA00022741"/>
    </source>
</evidence>
<sequence>MIRKYLIEKLSWILLFLALFLLIAFVAYVDSEIPLSPILYIILLASIIFTIFMIIRYQKETKFYKRLEDWDTSLDLTNLVSPETPFEKIIVEQLTNQTEQLKEALANKQFTLEQEKDDLLAWIHEVKTPLTAMQLIMDRLEDKEMKAQLLHEWMRIHLLLDQQLHQRRIHFIENDLYMERIDLKSILYQEIKALQSWCMQKRIGFDLQLEQNAIYSDGKWVAFITRQLLTNAIKYSKESEITIKTYEDNSQVKLAVIDSGRGIDPKDLPRIFDKGFTSTSNHEDHAATGMGLYLAKKAAESLFIEIKVVSTLGTGTTFILTFPKRNDFHHIVSM</sequence>
<comment type="subcellular location">
    <subcellularLocation>
        <location evidence="2">Cell membrane</location>
        <topology evidence="2">Multi-pass membrane protein</topology>
    </subcellularLocation>
</comment>
<evidence type="ECO:0000256" key="11">
    <source>
        <dbReference type="ARBA" id="ARBA00023012"/>
    </source>
</evidence>
<keyword evidence="8 15" id="KW-0418">Kinase</keyword>
<dbReference type="InterPro" id="IPR050351">
    <property type="entry name" value="BphY/WalK/GraS-like"/>
</dbReference>
<keyword evidence="6 13" id="KW-0812">Transmembrane</keyword>
<dbReference type="PRINTS" id="PR00344">
    <property type="entry name" value="BCTRLSENSOR"/>
</dbReference>
<dbReference type="PROSITE" id="PS50109">
    <property type="entry name" value="HIS_KIN"/>
    <property type="match status" value="1"/>
</dbReference>
<dbReference type="InterPro" id="IPR004358">
    <property type="entry name" value="Sig_transdc_His_kin-like_C"/>
</dbReference>
<dbReference type="EMBL" id="JBDIML010000002">
    <property type="protein sequence ID" value="MEN2766960.1"/>
    <property type="molecule type" value="Genomic_DNA"/>
</dbReference>
<keyword evidence="4" id="KW-1003">Cell membrane</keyword>
<evidence type="ECO:0000313" key="15">
    <source>
        <dbReference type="EMBL" id="MEN2766960.1"/>
    </source>
</evidence>
<proteinExistence type="predicted"/>
<keyword evidence="5 15" id="KW-0808">Transferase</keyword>
<dbReference type="EC" id="2.7.13.3" evidence="3"/>
<evidence type="ECO:0000313" key="16">
    <source>
        <dbReference type="Proteomes" id="UP001444625"/>
    </source>
</evidence>
<reference evidence="15 16" key="1">
    <citation type="submission" date="2024-05" db="EMBL/GenBank/DDBJ databases">
        <authorList>
            <person name="Haq I."/>
            <person name="Ullah Z."/>
            <person name="Ahmad R."/>
            <person name="Li M."/>
            <person name="Tong Y."/>
        </authorList>
    </citation>
    <scope>NUCLEOTIDE SEQUENCE [LARGE SCALE GENOMIC DNA]</scope>
    <source>
        <strain evidence="15 16">16A2E</strain>
    </source>
</reference>
<evidence type="ECO:0000256" key="10">
    <source>
        <dbReference type="ARBA" id="ARBA00022989"/>
    </source>
</evidence>
<keyword evidence="12 13" id="KW-0472">Membrane</keyword>
<name>A0ABU9XG04_9BACI</name>
<evidence type="ECO:0000256" key="3">
    <source>
        <dbReference type="ARBA" id="ARBA00012438"/>
    </source>
</evidence>
<dbReference type="Gene3D" id="3.30.565.10">
    <property type="entry name" value="Histidine kinase-like ATPase, C-terminal domain"/>
    <property type="match status" value="1"/>
</dbReference>
<evidence type="ECO:0000256" key="12">
    <source>
        <dbReference type="ARBA" id="ARBA00023136"/>
    </source>
</evidence>
<evidence type="ECO:0000256" key="5">
    <source>
        <dbReference type="ARBA" id="ARBA00022679"/>
    </source>
</evidence>
<keyword evidence="7" id="KW-0547">Nucleotide-binding</keyword>
<accession>A0ABU9XG04</accession>
<feature type="domain" description="Histidine kinase" evidence="14">
    <location>
        <begin position="121"/>
        <end position="326"/>
    </location>
</feature>
<dbReference type="PANTHER" id="PTHR45453:SF2">
    <property type="entry name" value="HISTIDINE KINASE"/>
    <property type="match status" value="1"/>
</dbReference>
<dbReference type="GO" id="GO:0004673">
    <property type="term" value="F:protein histidine kinase activity"/>
    <property type="evidence" value="ECO:0007669"/>
    <property type="project" value="UniProtKB-EC"/>
</dbReference>
<evidence type="ECO:0000256" key="9">
    <source>
        <dbReference type="ARBA" id="ARBA00022840"/>
    </source>
</evidence>
<evidence type="ECO:0000259" key="14">
    <source>
        <dbReference type="PROSITE" id="PS50109"/>
    </source>
</evidence>
<keyword evidence="16" id="KW-1185">Reference proteome</keyword>
<evidence type="ECO:0000256" key="1">
    <source>
        <dbReference type="ARBA" id="ARBA00000085"/>
    </source>
</evidence>
<dbReference type="InterPro" id="IPR036890">
    <property type="entry name" value="HATPase_C_sf"/>
</dbReference>
<gene>
    <name evidence="15" type="ORF">ABC228_07165</name>
</gene>
<keyword evidence="11" id="KW-0902">Two-component regulatory system</keyword>
<comment type="catalytic activity">
    <reaction evidence="1">
        <text>ATP + protein L-histidine = ADP + protein N-phospho-L-histidine.</text>
        <dbReference type="EC" id="2.7.13.3"/>
    </reaction>
</comment>
<keyword evidence="9" id="KW-0067">ATP-binding</keyword>
<dbReference type="RefSeq" id="WP_345824422.1">
    <property type="nucleotide sequence ID" value="NZ_JBDIML010000002.1"/>
</dbReference>
<evidence type="ECO:0000256" key="8">
    <source>
        <dbReference type="ARBA" id="ARBA00022777"/>
    </source>
</evidence>